<dbReference type="Gene3D" id="1.20.1740.10">
    <property type="entry name" value="Amino acid/polyamine transporter I"/>
    <property type="match status" value="1"/>
</dbReference>
<evidence type="ECO:0000256" key="2">
    <source>
        <dbReference type="ARBA" id="ARBA00022692"/>
    </source>
</evidence>
<keyword evidence="3 6" id="KW-1133">Transmembrane helix</keyword>
<feature type="domain" description="Amino acid permease/ SLC12A" evidence="7">
    <location>
        <begin position="98"/>
        <end position="477"/>
    </location>
</feature>
<evidence type="ECO:0000256" key="6">
    <source>
        <dbReference type="SAM" id="Phobius"/>
    </source>
</evidence>
<protein>
    <submittedName>
        <fullName evidence="9">Solute carrier family 12 member 8</fullName>
    </submittedName>
</protein>
<dbReference type="Pfam" id="PF00324">
    <property type="entry name" value="AA_permease"/>
    <property type="match status" value="1"/>
</dbReference>
<evidence type="ECO:0000256" key="1">
    <source>
        <dbReference type="ARBA" id="ARBA00004141"/>
    </source>
</evidence>
<feature type="compositionally biased region" description="Polar residues" evidence="5">
    <location>
        <begin position="570"/>
        <end position="583"/>
    </location>
</feature>
<evidence type="ECO:0000256" key="4">
    <source>
        <dbReference type="ARBA" id="ARBA00023136"/>
    </source>
</evidence>
<feature type="transmembrane region" description="Helical" evidence="6">
    <location>
        <begin position="175"/>
        <end position="194"/>
    </location>
</feature>
<feature type="transmembrane region" description="Helical" evidence="6">
    <location>
        <begin position="321"/>
        <end position="342"/>
    </location>
</feature>
<evidence type="ECO:0000313" key="9">
    <source>
        <dbReference type="RefSeq" id="XP_011199605.2"/>
    </source>
</evidence>
<dbReference type="OrthoDB" id="2020542at2759"/>
<evidence type="ECO:0000256" key="3">
    <source>
        <dbReference type="ARBA" id="ARBA00022989"/>
    </source>
</evidence>
<feature type="region of interest" description="Disordered" evidence="5">
    <location>
        <begin position="474"/>
        <end position="502"/>
    </location>
</feature>
<sequence>MMSNSGSGRANGSGRRQVDWNRFGLDDDGPGDVVVANFRQRGNSGGFVDLGNEYTYAAGGHQASGRNEIFADEQGDKPWWRSNFFISQPVLFGTWDGVFTSCLINVFGVIVFLRSGWIVAQAGIINAVLIIFCTVVIALVSVLSAVGICERCRVESGGVYFLVAHTLGSRFGGSLGLLYCFGQAVGCALNVMGFGESMAGLVGLEGNKWAIRGFATAAVLLLGCINVAGVKWVIKLQFILLMILLVSALDFMVGSFIGFDPDDGFDGWGSSNFWENLMPKYEDGYSWFRVFGVFFPTVTGVLSGINMSGDLRAPSTDIPNGTLAAFGTSTFLYLVFVLFLGATCTHSTLLTDYMISVKVSAVPLLLLAGIYVSSMSSCLGAMYGTPRVLQSIANESVIPGIDVLGKGRGPNKVPLYAMGVVAVVTVSFIIVGDINFLAPIVTMPFLLTYACIDYSYFALAQTFDIQEQREERFRIQASSPSYETRRYGTAQSPGGDSNDLDLLFPDRVRHKNLQQTPQNSPHHVPSNVASTAAAAAAAAMATANQETERNHIQQQQYGSDANGAAFRDGYNSTNAQEAGTTEQPADDEEPIAPIRLPIHSKMKNWYSPFCNRWASLVGTFMKLLVMLLVNWYYALTCFVVVFIVWFYVGTANPAVKPGLTAEFNFFAWLKSVIFRCFGKRMHEYEQVVVTPTCPGVDFSRTQLNEDNADFSQRSRYHHSAVVEGHLIDDV</sequence>
<name>A0A6I9UQM6_BACDO</name>
<evidence type="ECO:0000259" key="7">
    <source>
        <dbReference type="Pfam" id="PF00324"/>
    </source>
</evidence>
<feature type="transmembrane region" description="Helical" evidence="6">
    <location>
        <begin position="209"/>
        <end position="229"/>
    </location>
</feature>
<feature type="transmembrane region" description="Helical" evidence="6">
    <location>
        <begin position="437"/>
        <end position="459"/>
    </location>
</feature>
<feature type="transmembrane region" description="Helical" evidence="6">
    <location>
        <begin position="287"/>
        <end position="309"/>
    </location>
</feature>
<feature type="transmembrane region" description="Helical" evidence="6">
    <location>
        <begin position="90"/>
        <end position="112"/>
    </location>
</feature>
<organism evidence="8 9">
    <name type="scientific">Bactrocera dorsalis</name>
    <name type="common">Oriental fruit fly</name>
    <name type="synonym">Dacus dorsalis</name>
    <dbReference type="NCBI Taxonomy" id="27457"/>
    <lineage>
        <taxon>Eukaryota</taxon>
        <taxon>Metazoa</taxon>
        <taxon>Ecdysozoa</taxon>
        <taxon>Arthropoda</taxon>
        <taxon>Hexapoda</taxon>
        <taxon>Insecta</taxon>
        <taxon>Pterygota</taxon>
        <taxon>Neoptera</taxon>
        <taxon>Endopterygota</taxon>
        <taxon>Diptera</taxon>
        <taxon>Brachycera</taxon>
        <taxon>Muscomorpha</taxon>
        <taxon>Tephritoidea</taxon>
        <taxon>Tephritidae</taxon>
        <taxon>Bactrocera</taxon>
        <taxon>Bactrocera</taxon>
    </lineage>
</organism>
<keyword evidence="8" id="KW-1185">Reference proteome</keyword>
<accession>A0A6I9UQM6</accession>
<reference evidence="9" key="1">
    <citation type="submission" date="2025-08" db="UniProtKB">
        <authorList>
            <consortium name="RefSeq"/>
        </authorList>
    </citation>
    <scope>IDENTIFICATION</scope>
    <source>
        <tissue evidence="9">Adult</tissue>
    </source>
</reference>
<gene>
    <name evidence="9" type="primary">LOC105223556</name>
</gene>
<comment type="subcellular location">
    <subcellularLocation>
        <location evidence="1">Membrane</location>
        <topology evidence="1">Multi-pass membrane protein</topology>
    </subcellularLocation>
</comment>
<feature type="transmembrane region" description="Helical" evidence="6">
    <location>
        <begin position="236"/>
        <end position="259"/>
    </location>
</feature>
<feature type="transmembrane region" description="Helical" evidence="6">
    <location>
        <begin position="118"/>
        <end position="143"/>
    </location>
</feature>
<dbReference type="InterPro" id="IPR004841">
    <property type="entry name" value="AA-permease/SLC12A_dom"/>
</dbReference>
<dbReference type="PANTHER" id="PTHR11827">
    <property type="entry name" value="SOLUTE CARRIER FAMILY 12, CATION COTRANSPORTERS"/>
    <property type="match status" value="1"/>
</dbReference>
<feature type="region of interest" description="Disordered" evidence="5">
    <location>
        <begin position="563"/>
        <end position="592"/>
    </location>
</feature>
<dbReference type="Proteomes" id="UP001652620">
    <property type="component" value="Chromosome 4"/>
</dbReference>
<dbReference type="GeneID" id="105223556"/>
<feature type="transmembrane region" description="Helical" evidence="6">
    <location>
        <begin position="362"/>
        <end position="383"/>
    </location>
</feature>
<evidence type="ECO:0000256" key="5">
    <source>
        <dbReference type="SAM" id="MobiDB-lite"/>
    </source>
</evidence>
<proteinExistence type="predicted"/>
<dbReference type="InterPro" id="IPR004842">
    <property type="entry name" value="SLC12A_fam"/>
</dbReference>
<dbReference type="RefSeq" id="XP_011199605.2">
    <property type="nucleotide sequence ID" value="XM_011201303.4"/>
</dbReference>
<dbReference type="PANTHER" id="PTHR11827:SF6">
    <property type="entry name" value="SOLUTE CARRIER FAMILY 12 MEMBER 8"/>
    <property type="match status" value="1"/>
</dbReference>
<feature type="transmembrane region" description="Helical" evidence="6">
    <location>
        <begin position="413"/>
        <end position="431"/>
    </location>
</feature>
<evidence type="ECO:0000313" key="8">
    <source>
        <dbReference type="Proteomes" id="UP001652620"/>
    </source>
</evidence>
<keyword evidence="4 6" id="KW-0472">Membrane</keyword>
<keyword evidence="2 6" id="KW-0812">Transmembrane</keyword>
<feature type="transmembrane region" description="Helical" evidence="6">
    <location>
        <begin position="623"/>
        <end position="647"/>
    </location>
</feature>